<keyword evidence="3" id="KW-0805">Transcription regulation</keyword>
<dbReference type="GO" id="GO:0005634">
    <property type="term" value="C:nucleus"/>
    <property type="evidence" value="ECO:0007669"/>
    <property type="project" value="UniProtKB-SubCell"/>
</dbReference>
<evidence type="ECO:0000259" key="7">
    <source>
        <dbReference type="SMART" id="SM00906"/>
    </source>
</evidence>
<accession>A0A0L0HBE5</accession>
<dbReference type="GO" id="GO:0006351">
    <property type="term" value="P:DNA-templated transcription"/>
    <property type="evidence" value="ECO:0007669"/>
    <property type="project" value="InterPro"/>
</dbReference>
<evidence type="ECO:0000256" key="2">
    <source>
        <dbReference type="ARBA" id="ARBA00022723"/>
    </source>
</evidence>
<name>A0A0L0HBE5_SPIPD</name>
<dbReference type="PANTHER" id="PTHR47338:SF5">
    <property type="entry name" value="ZN(II)2CYS6 TRANSCRIPTION FACTOR (EUROFUNG)"/>
    <property type="match status" value="1"/>
</dbReference>
<keyword evidence="4" id="KW-0804">Transcription</keyword>
<dbReference type="VEuPathDB" id="FungiDB:SPPG_06583"/>
<dbReference type="InterPro" id="IPR007219">
    <property type="entry name" value="XnlR_reg_dom"/>
</dbReference>
<sequence>MSFQDHNYMDPSTSSTDRQSHSLTTEEMFGFSMSDPTLMSPASMVSHGSTLCEGQHMIDPLLEQAYDKVQLDASTLAAQSNILQVINQFCAHVLDNAFLPRPLSAFDDLPPLPDAYVLNEILCIYFEKLPPTIAIIHEDAFYKSASLPPNQDTTPMRPPYHHNPPRLGLSPVLLYSMMACAARYHPQYEGNSDIVRQVFYERGKRLMLENLGKPDLNLLKALLHLTLFGVEHSLWMEAYMWLGNSVAMGRFLGLYKEIPVIPMGPGGNGGIGAEEDLIGGLSLQQITAEESRRCWWWMRNYDASGSAASKRPQMISDAEYASTLLLPCPDSLFYATRYGLKPDTPVIPRTQTLDEFYSELFSADLTHSSIGPNGYIAALTALFNRVTRFRQQCNNDNILPFCPGPGTHTQLLRELERHQAELDMWYGKLPQWVQVLNSGVRDPNDPIVGGGMCWEEQWVRETYEWGIALVIWHATVATLHGPDYNMMTMGSQIVGSLQSMAGTQRPPSHITAGFMTAARLDEVLAAWQNSPSFGKAIEHAAVGSRLLEEMAARVEAKKRRDTPFFGYCVCQLGLLNLIAARQLALMQRTANPDETVASVLKHRATSSISILYHQSQVFSASKTGMQLLERVMTEIAGGEVTMRVMGELAREGRSGTEDAAVKEMLVRKAMGQTAQKVLEEPGQCAGTMGMGGQKFGTLL</sequence>
<protein>
    <recommendedName>
        <fullName evidence="7">Xylanolytic transcriptional activator regulatory domain-containing protein</fullName>
    </recommendedName>
</protein>
<dbReference type="InterPro" id="IPR050815">
    <property type="entry name" value="TF_fung"/>
</dbReference>
<gene>
    <name evidence="8" type="ORF">SPPG_06583</name>
</gene>
<dbReference type="GeneID" id="27689875"/>
<dbReference type="GO" id="GO:0003677">
    <property type="term" value="F:DNA binding"/>
    <property type="evidence" value="ECO:0007669"/>
    <property type="project" value="InterPro"/>
</dbReference>
<dbReference type="CDD" id="cd12148">
    <property type="entry name" value="fungal_TF_MHR"/>
    <property type="match status" value="1"/>
</dbReference>
<keyword evidence="9" id="KW-1185">Reference proteome</keyword>
<evidence type="ECO:0000313" key="9">
    <source>
        <dbReference type="Proteomes" id="UP000053201"/>
    </source>
</evidence>
<dbReference type="AlphaFoldDB" id="A0A0L0HBE5"/>
<dbReference type="OMA" id="RAEWHIV"/>
<proteinExistence type="predicted"/>
<keyword evidence="5" id="KW-0539">Nucleus</keyword>
<dbReference type="EMBL" id="KQ257461">
    <property type="protein sequence ID" value="KNC98179.1"/>
    <property type="molecule type" value="Genomic_DNA"/>
</dbReference>
<dbReference type="Proteomes" id="UP000053201">
    <property type="component" value="Unassembled WGS sequence"/>
</dbReference>
<dbReference type="Pfam" id="PF04082">
    <property type="entry name" value="Fungal_trans"/>
    <property type="match status" value="1"/>
</dbReference>
<evidence type="ECO:0000256" key="3">
    <source>
        <dbReference type="ARBA" id="ARBA00023015"/>
    </source>
</evidence>
<evidence type="ECO:0000313" key="8">
    <source>
        <dbReference type="EMBL" id="KNC98179.1"/>
    </source>
</evidence>
<dbReference type="SMART" id="SM00906">
    <property type="entry name" value="Fungal_trans"/>
    <property type="match status" value="1"/>
</dbReference>
<keyword evidence="2" id="KW-0479">Metal-binding</keyword>
<evidence type="ECO:0000256" key="6">
    <source>
        <dbReference type="SAM" id="MobiDB-lite"/>
    </source>
</evidence>
<reference evidence="8 9" key="1">
    <citation type="submission" date="2009-08" db="EMBL/GenBank/DDBJ databases">
        <title>The Genome Sequence of Spizellomyces punctatus strain DAOM BR117.</title>
        <authorList>
            <consortium name="The Broad Institute Genome Sequencing Platform"/>
            <person name="Russ C."/>
            <person name="Cuomo C."/>
            <person name="Shea T."/>
            <person name="Young S.K."/>
            <person name="Zeng Q."/>
            <person name="Koehrsen M."/>
            <person name="Haas B."/>
            <person name="Borodovsky M."/>
            <person name="Guigo R."/>
            <person name="Alvarado L."/>
            <person name="Berlin A."/>
            <person name="Bochicchio J."/>
            <person name="Borenstein D."/>
            <person name="Chapman S."/>
            <person name="Chen Z."/>
            <person name="Engels R."/>
            <person name="Freedman E."/>
            <person name="Gellesch M."/>
            <person name="Goldberg J."/>
            <person name="Griggs A."/>
            <person name="Gujja S."/>
            <person name="Heiman D."/>
            <person name="Hepburn T."/>
            <person name="Howarth C."/>
            <person name="Jen D."/>
            <person name="Larson L."/>
            <person name="Lewis B."/>
            <person name="Mehta T."/>
            <person name="Park D."/>
            <person name="Pearson M."/>
            <person name="Roberts A."/>
            <person name="Saif S."/>
            <person name="Shenoy N."/>
            <person name="Sisk P."/>
            <person name="Stolte C."/>
            <person name="Sykes S."/>
            <person name="Thomson T."/>
            <person name="Walk T."/>
            <person name="White J."/>
            <person name="Yandava C."/>
            <person name="Burger G."/>
            <person name="Gray M.W."/>
            <person name="Holland P.W.H."/>
            <person name="King N."/>
            <person name="Lang F.B.F."/>
            <person name="Roger A.J."/>
            <person name="Ruiz-Trillo I."/>
            <person name="Lander E."/>
            <person name="Nusbaum C."/>
        </authorList>
    </citation>
    <scope>NUCLEOTIDE SEQUENCE [LARGE SCALE GENOMIC DNA]</scope>
    <source>
        <strain evidence="8 9">DAOM BR117</strain>
    </source>
</reference>
<dbReference type="GO" id="GO:0008270">
    <property type="term" value="F:zinc ion binding"/>
    <property type="evidence" value="ECO:0007669"/>
    <property type="project" value="InterPro"/>
</dbReference>
<dbReference type="RefSeq" id="XP_016606219.1">
    <property type="nucleotide sequence ID" value="XM_016754783.1"/>
</dbReference>
<dbReference type="InParanoid" id="A0A0L0HBE5"/>
<feature type="domain" description="Xylanolytic transcriptional activator regulatory" evidence="7">
    <location>
        <begin position="238"/>
        <end position="333"/>
    </location>
</feature>
<dbReference type="PANTHER" id="PTHR47338">
    <property type="entry name" value="ZN(II)2CYS6 TRANSCRIPTION FACTOR (EUROFUNG)-RELATED"/>
    <property type="match status" value="1"/>
</dbReference>
<evidence type="ECO:0000256" key="5">
    <source>
        <dbReference type="ARBA" id="ARBA00023242"/>
    </source>
</evidence>
<dbReference type="GO" id="GO:0000981">
    <property type="term" value="F:DNA-binding transcription factor activity, RNA polymerase II-specific"/>
    <property type="evidence" value="ECO:0007669"/>
    <property type="project" value="InterPro"/>
</dbReference>
<evidence type="ECO:0000256" key="1">
    <source>
        <dbReference type="ARBA" id="ARBA00004123"/>
    </source>
</evidence>
<feature type="region of interest" description="Disordered" evidence="6">
    <location>
        <begin position="1"/>
        <end position="21"/>
    </location>
</feature>
<organism evidence="8 9">
    <name type="scientific">Spizellomyces punctatus (strain DAOM BR117)</name>
    <dbReference type="NCBI Taxonomy" id="645134"/>
    <lineage>
        <taxon>Eukaryota</taxon>
        <taxon>Fungi</taxon>
        <taxon>Fungi incertae sedis</taxon>
        <taxon>Chytridiomycota</taxon>
        <taxon>Chytridiomycota incertae sedis</taxon>
        <taxon>Chytridiomycetes</taxon>
        <taxon>Spizellomycetales</taxon>
        <taxon>Spizellomycetaceae</taxon>
        <taxon>Spizellomyces</taxon>
    </lineage>
</organism>
<evidence type="ECO:0000256" key="4">
    <source>
        <dbReference type="ARBA" id="ARBA00023163"/>
    </source>
</evidence>
<dbReference type="OrthoDB" id="2110361at2759"/>
<comment type="subcellular location">
    <subcellularLocation>
        <location evidence="1">Nucleus</location>
    </subcellularLocation>
</comment>